<keyword evidence="2" id="KW-1185">Reference proteome</keyword>
<gene>
    <name evidence="1" type="ORF">dnl_43910</name>
</gene>
<protein>
    <recommendedName>
        <fullName evidence="3">DUF4351 domain-containing protein</fullName>
    </recommendedName>
</protein>
<name>A0A975BB73_9BACT</name>
<dbReference type="EMBL" id="CP061799">
    <property type="protein sequence ID" value="QTA82029.1"/>
    <property type="molecule type" value="Genomic_DNA"/>
</dbReference>
<evidence type="ECO:0008006" key="3">
    <source>
        <dbReference type="Google" id="ProtNLM"/>
    </source>
</evidence>
<dbReference type="RefSeq" id="WP_207687997.1">
    <property type="nucleotide sequence ID" value="NZ_CP061799.1"/>
</dbReference>
<reference evidence="1" key="1">
    <citation type="journal article" date="2021" name="Microb. Physiol.">
        <title>Proteogenomic Insights into the Physiology of Marine, Sulfate-Reducing, Filamentous Desulfonema limicola and Desulfonema magnum.</title>
        <authorList>
            <person name="Schnaars V."/>
            <person name="Wohlbrand L."/>
            <person name="Scheve S."/>
            <person name="Hinrichs C."/>
            <person name="Reinhardt R."/>
            <person name="Rabus R."/>
        </authorList>
    </citation>
    <scope>NUCLEOTIDE SEQUENCE</scope>
    <source>
        <strain evidence="1">5ac10</strain>
    </source>
</reference>
<sequence>MKSLNGSDYAHNYDIVVKWMAEALRGETLDVIGIKTGRIEEVFGFEPVEIAVKSGRVDVIIRDETGAVFHIEEQRNLRKADMYRFASYHFQGAKQWPDLKDIILASGDVYAGEKSIKTASGKYEPVIIDFTQKNGQKRLAEIREAVSKGTFDNWLELVFLPLYGKETGKQRSMMVEEIIRFENQLFQADKIPVRLIAATLIISNKIIDKERLKTLWEEIKMLDIFEIAKEEGKEEGKKEGKLLGTVETAREMIMNALLERFNMESFRVAEKIKSLQNPDIIKALLSQAIRCRNMDEFETVLDKVS</sequence>
<dbReference type="AlphaFoldDB" id="A0A975BB73"/>
<dbReference type="Proteomes" id="UP000663720">
    <property type="component" value="Chromosome"/>
</dbReference>
<evidence type="ECO:0000313" key="2">
    <source>
        <dbReference type="Proteomes" id="UP000663720"/>
    </source>
</evidence>
<dbReference type="KEGG" id="dli:dnl_43910"/>
<proteinExistence type="predicted"/>
<organism evidence="1 2">
    <name type="scientific">Desulfonema limicola</name>
    <dbReference type="NCBI Taxonomy" id="45656"/>
    <lineage>
        <taxon>Bacteria</taxon>
        <taxon>Pseudomonadati</taxon>
        <taxon>Thermodesulfobacteriota</taxon>
        <taxon>Desulfobacteria</taxon>
        <taxon>Desulfobacterales</taxon>
        <taxon>Desulfococcaceae</taxon>
        <taxon>Desulfonema</taxon>
    </lineage>
</organism>
<accession>A0A975BB73</accession>
<evidence type="ECO:0000313" key="1">
    <source>
        <dbReference type="EMBL" id="QTA82029.1"/>
    </source>
</evidence>